<gene>
    <name evidence="1" type="ORF">Patl1_04826</name>
</gene>
<keyword evidence="2" id="KW-1185">Reference proteome</keyword>
<sequence length="295" mass="34563">MVELKDGVRLYQYKGFWIPSPFLHPFIFNQPIFQLQDTDIVLSTFPKSGTTWLKALAFAIVNRSHYPLKHSPLLTNNSHQLVPCLERDLYAKIQSPPRLIMATHSPYGLLPVSILNCNCRIVYLCRNPLDQFVSHWHFRVRLREQTLLPVSLEEAFEMMCNGVQSFGPIWGHMLEYWRASIEQPEKILFLKYEDLKEDIKFYVKKLANFLGCPFSEEEESQEMIKEIAKLCSFDNMKSLEVNKKGKFSNGFKNDLFFRKGEVGDWKKHLTPSMAERFEKLLEEKLEESGLTFKKL</sequence>
<protein>
    <submittedName>
        <fullName evidence="1">Uncharacterized protein</fullName>
    </submittedName>
</protein>
<dbReference type="Proteomes" id="UP001164250">
    <property type="component" value="Chromosome 3"/>
</dbReference>
<accession>A0ACC1BUM9</accession>
<name>A0ACC1BUM9_9ROSI</name>
<evidence type="ECO:0000313" key="1">
    <source>
        <dbReference type="EMBL" id="KAJ0102640.1"/>
    </source>
</evidence>
<organism evidence="1 2">
    <name type="scientific">Pistacia atlantica</name>
    <dbReference type="NCBI Taxonomy" id="434234"/>
    <lineage>
        <taxon>Eukaryota</taxon>
        <taxon>Viridiplantae</taxon>
        <taxon>Streptophyta</taxon>
        <taxon>Embryophyta</taxon>
        <taxon>Tracheophyta</taxon>
        <taxon>Spermatophyta</taxon>
        <taxon>Magnoliopsida</taxon>
        <taxon>eudicotyledons</taxon>
        <taxon>Gunneridae</taxon>
        <taxon>Pentapetalae</taxon>
        <taxon>rosids</taxon>
        <taxon>malvids</taxon>
        <taxon>Sapindales</taxon>
        <taxon>Anacardiaceae</taxon>
        <taxon>Pistacia</taxon>
    </lineage>
</organism>
<comment type="caution">
    <text evidence="1">The sequence shown here is derived from an EMBL/GenBank/DDBJ whole genome shotgun (WGS) entry which is preliminary data.</text>
</comment>
<evidence type="ECO:0000313" key="2">
    <source>
        <dbReference type="Proteomes" id="UP001164250"/>
    </source>
</evidence>
<dbReference type="EMBL" id="CM047899">
    <property type="protein sequence ID" value="KAJ0102640.1"/>
    <property type="molecule type" value="Genomic_DNA"/>
</dbReference>
<reference evidence="2" key="1">
    <citation type="journal article" date="2023" name="G3 (Bethesda)">
        <title>Genome assembly and association tests identify interacting loci associated with vigor, precocity, and sex in interspecific pistachio rootstocks.</title>
        <authorList>
            <person name="Palmer W."/>
            <person name="Jacygrad E."/>
            <person name="Sagayaradj S."/>
            <person name="Cavanaugh K."/>
            <person name="Han R."/>
            <person name="Bertier L."/>
            <person name="Beede B."/>
            <person name="Kafkas S."/>
            <person name="Golino D."/>
            <person name="Preece J."/>
            <person name="Michelmore R."/>
        </authorList>
    </citation>
    <scope>NUCLEOTIDE SEQUENCE [LARGE SCALE GENOMIC DNA]</scope>
</reference>
<proteinExistence type="predicted"/>